<keyword evidence="2" id="KW-1185">Reference proteome</keyword>
<gene>
    <name evidence="1" type="ORF">E2C01_077516</name>
</gene>
<evidence type="ECO:0000313" key="1">
    <source>
        <dbReference type="EMBL" id="MPC82830.1"/>
    </source>
</evidence>
<organism evidence="1 2">
    <name type="scientific">Portunus trituberculatus</name>
    <name type="common">Swimming crab</name>
    <name type="synonym">Neptunus trituberculatus</name>
    <dbReference type="NCBI Taxonomy" id="210409"/>
    <lineage>
        <taxon>Eukaryota</taxon>
        <taxon>Metazoa</taxon>
        <taxon>Ecdysozoa</taxon>
        <taxon>Arthropoda</taxon>
        <taxon>Crustacea</taxon>
        <taxon>Multicrustacea</taxon>
        <taxon>Malacostraca</taxon>
        <taxon>Eumalacostraca</taxon>
        <taxon>Eucarida</taxon>
        <taxon>Decapoda</taxon>
        <taxon>Pleocyemata</taxon>
        <taxon>Brachyura</taxon>
        <taxon>Eubrachyura</taxon>
        <taxon>Portunoidea</taxon>
        <taxon>Portunidae</taxon>
        <taxon>Portuninae</taxon>
        <taxon>Portunus</taxon>
    </lineage>
</organism>
<proteinExistence type="predicted"/>
<dbReference type="Proteomes" id="UP000324222">
    <property type="component" value="Unassembled WGS sequence"/>
</dbReference>
<dbReference type="AlphaFoldDB" id="A0A5B7IEN2"/>
<evidence type="ECO:0000313" key="2">
    <source>
        <dbReference type="Proteomes" id="UP000324222"/>
    </source>
</evidence>
<reference evidence="1 2" key="1">
    <citation type="submission" date="2019-05" db="EMBL/GenBank/DDBJ databases">
        <title>Another draft genome of Portunus trituberculatus and its Hox gene families provides insights of decapod evolution.</title>
        <authorList>
            <person name="Jeong J.-H."/>
            <person name="Song I."/>
            <person name="Kim S."/>
            <person name="Choi T."/>
            <person name="Kim D."/>
            <person name="Ryu S."/>
            <person name="Kim W."/>
        </authorList>
    </citation>
    <scope>NUCLEOTIDE SEQUENCE [LARGE SCALE GENOMIC DNA]</scope>
    <source>
        <tissue evidence="1">Muscle</tissue>
    </source>
</reference>
<accession>A0A5B7IEN2</accession>
<protein>
    <submittedName>
        <fullName evidence="1">Uncharacterized protein</fullName>
    </submittedName>
</protein>
<name>A0A5B7IEN2_PORTR</name>
<comment type="caution">
    <text evidence="1">The sequence shown here is derived from an EMBL/GenBank/DDBJ whole genome shotgun (WGS) entry which is preliminary data.</text>
</comment>
<dbReference type="EMBL" id="VSRR010060863">
    <property type="protein sequence ID" value="MPC82830.1"/>
    <property type="molecule type" value="Genomic_DNA"/>
</dbReference>
<sequence length="45" mass="5513">MRHEKSGPVCEAILNGYYYHDEKRYIRTIAVYNEDDFKSYRIRIV</sequence>